<dbReference type="GO" id="GO:0005739">
    <property type="term" value="C:mitochondrion"/>
    <property type="evidence" value="ECO:0007669"/>
    <property type="project" value="UniProtKB-SubCell"/>
</dbReference>
<dbReference type="Gene3D" id="2.40.50.100">
    <property type="match status" value="1"/>
</dbReference>
<organism evidence="6">
    <name type="scientific">Microbotryum lychnidis-dioicae (strain p1A1 Lamole / MvSl-1064)</name>
    <name type="common">Anther smut fungus</name>
    <dbReference type="NCBI Taxonomy" id="683840"/>
    <lineage>
        <taxon>Eukaryota</taxon>
        <taxon>Fungi</taxon>
        <taxon>Dikarya</taxon>
        <taxon>Basidiomycota</taxon>
        <taxon>Pucciniomycotina</taxon>
        <taxon>Microbotryomycetes</taxon>
        <taxon>Microbotryales</taxon>
        <taxon>Microbotryaceae</taxon>
        <taxon>Microbotryum</taxon>
    </lineage>
</organism>
<reference evidence="8" key="1">
    <citation type="submission" date="2010-11" db="EMBL/GenBank/DDBJ databases">
        <title>The genome sequence of Microbotryum violaceum strain p1A1 Lamole.</title>
        <authorList>
            <person name="Cuomo C."/>
            <person name="Perlin M."/>
            <person name="Young S.K."/>
            <person name="Zeng Q."/>
            <person name="Gargeya S."/>
            <person name="Alvarado L."/>
            <person name="Berlin A."/>
            <person name="Chapman S.B."/>
            <person name="Chen Z."/>
            <person name="Freedman E."/>
            <person name="Gellesch M."/>
            <person name="Goldberg J."/>
            <person name="Griggs A."/>
            <person name="Gujja S."/>
            <person name="Heilman E."/>
            <person name="Heiman D."/>
            <person name="Howarth C."/>
            <person name="Mehta T."/>
            <person name="Neiman D."/>
            <person name="Pearson M."/>
            <person name="Roberts A."/>
            <person name="Saif S."/>
            <person name="Shea T."/>
            <person name="Shenoy N."/>
            <person name="Sisk P."/>
            <person name="Stolte C."/>
            <person name="Sykes S."/>
            <person name="White J."/>
            <person name="Yandava C."/>
            <person name="Haas B."/>
            <person name="Nusbaum C."/>
            <person name="Birren B."/>
        </authorList>
    </citation>
    <scope>NUCLEOTIDE SEQUENCE [LARGE SCALE GENOMIC DNA]</scope>
    <source>
        <strain evidence="8">p1A1 Lamole</strain>
    </source>
</reference>
<dbReference type="InterPro" id="IPR033753">
    <property type="entry name" value="GCV_H/Fam206"/>
</dbReference>
<dbReference type="NCBIfam" id="NF002270">
    <property type="entry name" value="PRK01202.1"/>
    <property type="match status" value="1"/>
</dbReference>
<comment type="subcellular location">
    <subcellularLocation>
        <location evidence="4">Mitochondrion</location>
    </subcellularLocation>
</comment>
<dbReference type="EnsemblFungi" id="MVLG_02716T0">
    <property type="protein sequence ID" value="MVLG_02716T0"/>
    <property type="gene ID" value="MVLG_02716"/>
</dbReference>
<comment type="function">
    <text evidence="4">The H protein shuttles the methylamine group of glycine from the P protein to the T protein.</text>
</comment>
<dbReference type="PROSITE" id="PS50968">
    <property type="entry name" value="BIOTINYL_LIPOYL"/>
    <property type="match status" value="1"/>
</dbReference>
<evidence type="ECO:0000256" key="2">
    <source>
        <dbReference type="ARBA" id="ARBA00022823"/>
    </source>
</evidence>
<dbReference type="AlphaFoldDB" id="U5H609"/>
<reference evidence="7" key="4">
    <citation type="submission" date="2015-06" db="UniProtKB">
        <authorList>
            <consortium name="EnsemblFungi"/>
        </authorList>
    </citation>
    <scope>IDENTIFICATION</scope>
</reference>
<dbReference type="InterPro" id="IPR000089">
    <property type="entry name" value="Biotin_lipoyl"/>
</dbReference>
<gene>
    <name evidence="6" type="ORF">MVLG_02716</name>
</gene>
<dbReference type="PANTHER" id="PTHR11715:SF3">
    <property type="entry name" value="GLYCINE CLEAVAGE SYSTEM H PROTEIN-RELATED"/>
    <property type="match status" value="1"/>
</dbReference>
<dbReference type="CDD" id="cd06848">
    <property type="entry name" value="GCS_H"/>
    <property type="match status" value="1"/>
</dbReference>
<dbReference type="STRING" id="683840.U5H609"/>
<reference evidence="6 8" key="3">
    <citation type="journal article" date="2015" name="BMC Genomics">
        <title>Sex and parasites: genomic and transcriptomic analysis of Microbotryum lychnidis-dioicae, the biotrophic and plant-castrating anther smut fungus.</title>
        <authorList>
            <person name="Perlin M.H."/>
            <person name="Amselem J."/>
            <person name="Fontanillas E."/>
            <person name="Toh S.S."/>
            <person name="Chen Z."/>
            <person name="Goldberg J."/>
            <person name="Duplessis S."/>
            <person name="Henrissat B."/>
            <person name="Young S."/>
            <person name="Zeng Q."/>
            <person name="Aguileta G."/>
            <person name="Petit E."/>
            <person name="Badouin H."/>
            <person name="Andrews J."/>
            <person name="Razeeq D."/>
            <person name="Gabaldon T."/>
            <person name="Quesneville H."/>
            <person name="Giraud T."/>
            <person name="Hood M.E."/>
            <person name="Schultz D.J."/>
            <person name="Cuomo C.A."/>
        </authorList>
    </citation>
    <scope>NUCLEOTIDE SEQUENCE [LARGE SCALE GENOMIC DNA]</scope>
    <source>
        <strain evidence="8">p1A1 Lamole</strain>
        <strain evidence="6">P1A1 Lamole</strain>
    </source>
</reference>
<keyword evidence="8" id="KW-1185">Reference proteome</keyword>
<dbReference type="NCBIfam" id="TIGR00527">
    <property type="entry name" value="gcvH"/>
    <property type="match status" value="1"/>
</dbReference>
<dbReference type="EMBL" id="GL541664">
    <property type="protein sequence ID" value="KDE06978.1"/>
    <property type="molecule type" value="Genomic_DNA"/>
</dbReference>
<evidence type="ECO:0000313" key="6">
    <source>
        <dbReference type="EMBL" id="KDE06978.1"/>
    </source>
</evidence>
<keyword evidence="2 3" id="KW-0450">Lipoyl</keyword>
<proteinExistence type="inferred from homology"/>
<dbReference type="HOGENOM" id="CLU_097408_1_2_1"/>
<dbReference type="Pfam" id="PF01597">
    <property type="entry name" value="GCV_H"/>
    <property type="match status" value="1"/>
</dbReference>
<keyword evidence="4" id="KW-0809">Transit peptide</keyword>
<dbReference type="PANTHER" id="PTHR11715">
    <property type="entry name" value="GLYCINE CLEAVAGE SYSTEM H PROTEIN"/>
    <property type="match status" value="1"/>
</dbReference>
<feature type="modified residue" description="N6-lipoyllysine" evidence="3">
    <location>
        <position position="96"/>
    </location>
</feature>
<sequence>MLATSMLRPTLLRSIVRSSSIGAGFAQRHMAVRTIVTTRYTIEHEWIRFDSSSSIGTIGITDYAQKSLGDVVYVELPTPETQVEKGEQIGAVESVKAASDIYAPVSGQIEEVNDALGDEPGLLNKSAHDEGWLAKIKLSNPSEFEQLLNDDAYKAFCAGSGDAH</sequence>
<evidence type="ECO:0000256" key="3">
    <source>
        <dbReference type="PIRSR" id="PIRSR617453-50"/>
    </source>
</evidence>
<dbReference type="SUPFAM" id="SSF51230">
    <property type="entry name" value="Single hybrid motif"/>
    <property type="match status" value="1"/>
</dbReference>
<evidence type="ECO:0000256" key="1">
    <source>
        <dbReference type="ARBA" id="ARBA00009249"/>
    </source>
</evidence>
<comment type="similarity">
    <text evidence="1 4">Belongs to the GcvH family.</text>
</comment>
<protein>
    <recommendedName>
        <fullName evidence="4">Glycine cleavage system H protein</fullName>
    </recommendedName>
</protein>
<keyword evidence="4" id="KW-0496">Mitochondrion</keyword>
<dbReference type="EMBL" id="AEIJ01000261">
    <property type="status" value="NOT_ANNOTATED_CDS"/>
    <property type="molecule type" value="Genomic_DNA"/>
</dbReference>
<dbReference type="InterPro" id="IPR017453">
    <property type="entry name" value="GCV_H_sub"/>
</dbReference>
<evidence type="ECO:0000313" key="8">
    <source>
        <dbReference type="Proteomes" id="UP000017200"/>
    </source>
</evidence>
<dbReference type="Proteomes" id="UP000017200">
    <property type="component" value="Unassembled WGS sequence"/>
</dbReference>
<dbReference type="GO" id="GO:0009249">
    <property type="term" value="P:protein lipoylation"/>
    <property type="evidence" value="ECO:0007669"/>
    <property type="project" value="TreeGrafter"/>
</dbReference>
<comment type="cofactor">
    <cofactor evidence="4">
        <name>(R)-lipoate</name>
        <dbReference type="ChEBI" id="CHEBI:83088"/>
    </cofactor>
    <text evidence="4">Binds 1 lipoyl cofactor covalently.</text>
</comment>
<dbReference type="InterPro" id="IPR002930">
    <property type="entry name" value="GCV_H"/>
</dbReference>
<evidence type="ECO:0000313" key="7">
    <source>
        <dbReference type="EnsemblFungi" id="MVLG_02716T0"/>
    </source>
</evidence>
<accession>U5H609</accession>
<evidence type="ECO:0000259" key="5">
    <source>
        <dbReference type="PROSITE" id="PS50968"/>
    </source>
</evidence>
<reference evidence="6" key="2">
    <citation type="submission" date="2010-11" db="EMBL/GenBank/DDBJ databases">
        <authorList>
            <consortium name="The Broad Institute Genome Sequencing Platform"/>
            <person name="Earl A."/>
            <person name="Ward D."/>
            <person name="Feldgarden M."/>
            <person name="Gevers D."/>
            <person name="Butler R."/>
            <person name="Young S.K."/>
            <person name="Zeng Q."/>
            <person name="Gargeya S."/>
            <person name="Fitzgerald M."/>
            <person name="Haas B."/>
            <person name="Abouelleil A."/>
            <person name="Alvarado L."/>
            <person name="Arachchi H.M."/>
            <person name="Berlin A."/>
            <person name="Brown A."/>
            <person name="Chapman S.B."/>
            <person name="Chen Z."/>
            <person name="Dunbar C."/>
            <person name="Freedman E."/>
            <person name="Gearin G."/>
            <person name="Gellesch M."/>
            <person name="Goldberg J."/>
            <person name="Griggs A."/>
            <person name="Gujja S."/>
            <person name="Heilman E."/>
            <person name="Heiman D."/>
            <person name="Howarth C."/>
            <person name="Larson L."/>
            <person name="Lui A."/>
            <person name="MacDonald P.J.P."/>
            <person name="Mehta T."/>
            <person name="Montmayeur A."/>
            <person name="Murphy C."/>
            <person name="Neiman D."/>
            <person name="Pearson M."/>
            <person name="Priest M."/>
            <person name="Roberts A."/>
            <person name="Saif S."/>
            <person name="Shea T."/>
            <person name="Shenoy N."/>
            <person name="Sisk P."/>
            <person name="Stolte C."/>
            <person name="Sykes S."/>
            <person name="White J."/>
            <person name="Yandava C."/>
            <person name="Wortman J."/>
            <person name="Nusbaum C."/>
            <person name="Birren B."/>
        </authorList>
    </citation>
    <scope>NUCLEOTIDE SEQUENCE</scope>
    <source>
        <strain evidence="6">P1A1 Lamole</strain>
    </source>
</reference>
<dbReference type="GO" id="GO:0019464">
    <property type="term" value="P:glycine decarboxylation via glycine cleavage system"/>
    <property type="evidence" value="ECO:0007669"/>
    <property type="project" value="UniProtKB-UniRule"/>
</dbReference>
<name>U5H609_USTV1</name>
<feature type="domain" description="Lipoyl-binding" evidence="5">
    <location>
        <begin position="55"/>
        <end position="137"/>
    </location>
</feature>
<dbReference type="InterPro" id="IPR011053">
    <property type="entry name" value="Single_hybrid_motif"/>
</dbReference>
<dbReference type="FunCoup" id="U5H609">
    <property type="interactions" value="514"/>
</dbReference>
<dbReference type="OMA" id="KEHEWIR"/>
<dbReference type="InParanoid" id="U5H609"/>
<dbReference type="HAMAP" id="MF_00272">
    <property type="entry name" value="GcvH"/>
    <property type="match status" value="1"/>
</dbReference>
<comment type="subunit">
    <text evidence="4">The glycine cleavage system is composed of four proteins: P, T, L and H.</text>
</comment>
<dbReference type="GO" id="GO:0005960">
    <property type="term" value="C:glycine cleavage complex"/>
    <property type="evidence" value="ECO:0007669"/>
    <property type="project" value="UniProtKB-UniRule"/>
</dbReference>
<evidence type="ECO:0000256" key="4">
    <source>
        <dbReference type="RuleBase" id="RU364055"/>
    </source>
</evidence>
<dbReference type="OrthoDB" id="10264154at2759"/>